<dbReference type="STRING" id="1185325.A11Y_136541"/>
<reference evidence="1 2" key="1">
    <citation type="submission" date="2012-05" db="EMBL/GenBank/DDBJ databases">
        <title>Complete Genome Sequence of Lactobacillus coryniformis CECT5711.</title>
        <authorList>
            <person name="Rodriguez J.M."/>
        </authorList>
    </citation>
    <scope>NUCLEOTIDE SEQUENCE [LARGE SCALE GENOMIC DNA]</scope>
    <source>
        <strain evidence="2">CECT5711</strain>
    </source>
</reference>
<dbReference type="EMBL" id="AKFP01000010">
    <property type="protein sequence ID" value="EJN56382.1"/>
    <property type="molecule type" value="Genomic_DNA"/>
</dbReference>
<dbReference type="NCBIfam" id="TIGR01630">
    <property type="entry name" value="psiM2_ORF9"/>
    <property type="match status" value="1"/>
</dbReference>
<evidence type="ECO:0000313" key="1">
    <source>
        <dbReference type="EMBL" id="EJN56382.1"/>
    </source>
</evidence>
<accession>J3JC87</accession>
<dbReference type="Proteomes" id="UP000007271">
    <property type="component" value="Unassembled WGS sequence"/>
</dbReference>
<name>J3JC87_9LACO</name>
<sequence>MMDKHELIKMGARAELARRSFFDYCHLMAPDFYKRSRQYQVDLCQALEDFTTGKDDSNVLIIDLPPRFGKSRTASLLVEWLLGQSPEWKIMTGSYNETLSTVFSKGVRNTIQMLKGDEDIPVYSDVFPNTRVKQGDAAMNLWSLEDGYNNYLATSPSGTATGFGANLMIIDDLIKLAEEAFNETRLDQLWSWFTDTMLSRLEKGAKIIIIMTRWASRDLAGRALAELPHMGFKVSSIIEKAKQDDGSMLCDDILDATDYERRRQATSPEIFAANYQQKPIDVQGRLYKSFKTYDKLPTDNDGNSLADYTGSYTDTADEGSDYLSSYIFDVINGEAYIRDVVFTQQPMEVTEPLLTRKLFENRVNVATIESNNGGRGFAREVDRTLKQQYQTSQTVIQWFHNNQNKIARILSNSMWVMEHIYFPVDWQTRWPELADVLLRFQREGKNKHDDAPDALTGVCEMILNKIQYDDAPSVADQEAALHNLGF</sequence>
<protein>
    <submittedName>
        <fullName evidence="1">Phage uncharacterized protein</fullName>
    </submittedName>
</protein>
<evidence type="ECO:0000313" key="2">
    <source>
        <dbReference type="Proteomes" id="UP000007271"/>
    </source>
</evidence>
<dbReference type="RefSeq" id="WP_003677566.1">
    <property type="nucleotide sequence ID" value="NZ_AKFP01000010.1"/>
</dbReference>
<organism evidence="1 2">
    <name type="scientific">Loigolactobacillus coryniformis subsp. coryniformis CECT 5711</name>
    <dbReference type="NCBI Taxonomy" id="1185325"/>
    <lineage>
        <taxon>Bacteria</taxon>
        <taxon>Bacillati</taxon>
        <taxon>Bacillota</taxon>
        <taxon>Bacilli</taxon>
        <taxon>Lactobacillales</taxon>
        <taxon>Lactobacillaceae</taxon>
        <taxon>Loigolactobacillus</taxon>
    </lineage>
</organism>
<dbReference type="AlphaFoldDB" id="J3JC87"/>
<comment type="caution">
    <text evidence="1">The sequence shown here is derived from an EMBL/GenBank/DDBJ whole genome shotgun (WGS) entry which is preliminary data.</text>
</comment>
<proteinExistence type="predicted"/>
<gene>
    <name evidence="1" type="ORF">A11Y_136541</name>
</gene>
<dbReference type="InterPro" id="IPR006517">
    <property type="entry name" value="Phage_terminase_lsu-like_C"/>
</dbReference>
<dbReference type="PATRIC" id="fig|1185325.3.peg.645"/>